<dbReference type="EMBL" id="CAJOBI010007715">
    <property type="protein sequence ID" value="CAF4092999.1"/>
    <property type="molecule type" value="Genomic_DNA"/>
</dbReference>
<dbReference type="InterPro" id="IPR008906">
    <property type="entry name" value="HATC_C_dom"/>
</dbReference>
<evidence type="ECO:0000313" key="2">
    <source>
        <dbReference type="EMBL" id="CAF4092999.1"/>
    </source>
</evidence>
<dbReference type="AlphaFoldDB" id="A0A8S2QCM9"/>
<accession>A0A8S2QCM9</accession>
<dbReference type="InterPro" id="IPR012337">
    <property type="entry name" value="RNaseH-like_sf"/>
</dbReference>
<gene>
    <name evidence="2" type="ORF">SMN809_LOCUS16941</name>
</gene>
<dbReference type="PANTHER" id="PTHR45749">
    <property type="match status" value="1"/>
</dbReference>
<reference evidence="2" key="1">
    <citation type="submission" date="2021-02" db="EMBL/GenBank/DDBJ databases">
        <authorList>
            <person name="Nowell W R."/>
        </authorList>
    </citation>
    <scope>NUCLEOTIDE SEQUENCE</scope>
</reference>
<name>A0A8S2QCM9_9BILA</name>
<feature type="domain" description="HAT C-terminal dimerisation" evidence="1">
    <location>
        <begin position="536"/>
        <end position="576"/>
    </location>
</feature>
<dbReference type="SUPFAM" id="SSF53098">
    <property type="entry name" value="Ribonuclease H-like"/>
    <property type="match status" value="2"/>
</dbReference>
<dbReference type="Proteomes" id="UP000676336">
    <property type="component" value="Unassembled WGS sequence"/>
</dbReference>
<sequence length="614" mass="70271">MSSKQYQITSFFQNKKQKTDATTDNHADSLNIPSIDLVDHAESVNLSKEFLSTEPAEASSAITTENKTKIKCTLLCCISDTRYIPEKQSHLKSTSDKPYQNKYHPQANKMADCSFTVRGFDYWKNGLAKFKKHESSQCHADCIYLVKQQQQQPVAAQISLIHKSQQAQRRKMLLIQVQAIKFLLRQVDDQFIVHEDVIGLYQLNSQYAEHITQVILDILIRCDLDIKFCRGQGYDGAATMSGHLSGVSARIKSLNPKAYFVHCNAHSLDLALQDLTCESPSVASALNITKDIVNFMKKSPKRLHLLDSLTELNKYSKLKPLCPTRWTVRSASMNSLIINYDLVETSLSHLIFSPIEEISCSLQRIQNCLQDVLCAIKALIVLKEAELLTEEPELPRVRKPPQRFVDTIRAPVVYQHVFDMYQEQYFNTIDKVLIGLDLRFQQSVFPLLCKVEKFILAVANGTQEEADNLNIDNIAEFLTDDIDIHRLQREINMIPDYFSVINLENNFGIKKITKIQTICDLLNVQYVGKSMFCEYTTLIRLYLTVPVTTATAERSFSAMNRIKTYLRSSMTQQRLNHVIIPHIHKERLDELDLNSICSTFISRNQSRKCFFGCI</sequence>
<evidence type="ECO:0000259" key="1">
    <source>
        <dbReference type="Pfam" id="PF05699"/>
    </source>
</evidence>
<dbReference type="GO" id="GO:0046983">
    <property type="term" value="F:protein dimerization activity"/>
    <property type="evidence" value="ECO:0007669"/>
    <property type="project" value="InterPro"/>
</dbReference>
<dbReference type="PANTHER" id="PTHR45749:SF21">
    <property type="entry name" value="DUF4371 DOMAIN-CONTAINING PROTEIN"/>
    <property type="match status" value="1"/>
</dbReference>
<protein>
    <recommendedName>
        <fullName evidence="1">HAT C-terminal dimerisation domain-containing protein</fullName>
    </recommendedName>
</protein>
<dbReference type="Pfam" id="PF05699">
    <property type="entry name" value="Dimer_Tnp_hAT"/>
    <property type="match status" value="1"/>
</dbReference>
<comment type="caution">
    <text evidence="2">The sequence shown here is derived from an EMBL/GenBank/DDBJ whole genome shotgun (WGS) entry which is preliminary data.</text>
</comment>
<organism evidence="2 3">
    <name type="scientific">Rotaria magnacalcarata</name>
    <dbReference type="NCBI Taxonomy" id="392030"/>
    <lineage>
        <taxon>Eukaryota</taxon>
        <taxon>Metazoa</taxon>
        <taxon>Spiralia</taxon>
        <taxon>Gnathifera</taxon>
        <taxon>Rotifera</taxon>
        <taxon>Eurotatoria</taxon>
        <taxon>Bdelloidea</taxon>
        <taxon>Philodinida</taxon>
        <taxon>Philodinidae</taxon>
        <taxon>Rotaria</taxon>
    </lineage>
</organism>
<proteinExistence type="predicted"/>
<evidence type="ECO:0000313" key="3">
    <source>
        <dbReference type="Proteomes" id="UP000676336"/>
    </source>
</evidence>